<dbReference type="InterPro" id="IPR019734">
    <property type="entry name" value="TPR_rpt"/>
</dbReference>
<dbReference type="InterPro" id="IPR011990">
    <property type="entry name" value="TPR-like_helical_dom_sf"/>
</dbReference>
<feature type="non-terminal residue" evidence="2">
    <location>
        <position position="1"/>
    </location>
</feature>
<name>N6U2U0_DENPD</name>
<comment type="similarity">
    <text evidence="1">Belongs to the pseudouridine synthase TruB family.</text>
</comment>
<dbReference type="Gene3D" id="3.30.2350.10">
    <property type="entry name" value="Pseudouridine synthase"/>
    <property type="match status" value="1"/>
</dbReference>
<dbReference type="GO" id="GO:0009982">
    <property type="term" value="F:pseudouridine synthase activity"/>
    <property type="evidence" value="ECO:0007669"/>
    <property type="project" value="InterPro"/>
</dbReference>
<dbReference type="OrthoDB" id="9995526at2759"/>
<dbReference type="EMBL" id="KB741026">
    <property type="protein sequence ID" value="ENN74931.1"/>
    <property type="molecule type" value="Genomic_DNA"/>
</dbReference>
<dbReference type="HOGENOM" id="CLU_476729_0_0_1"/>
<dbReference type="SMART" id="SM00028">
    <property type="entry name" value="TPR"/>
    <property type="match status" value="3"/>
</dbReference>
<dbReference type="PANTHER" id="PTHR13195">
    <property type="entry name" value="PSEUDOURIDINE SYNTHASE-RELATED"/>
    <property type="match status" value="1"/>
</dbReference>
<dbReference type="SUPFAM" id="SSF55120">
    <property type="entry name" value="Pseudouridine synthase"/>
    <property type="match status" value="1"/>
</dbReference>
<proteinExistence type="inferred from homology"/>
<dbReference type="SUPFAM" id="SSF48452">
    <property type="entry name" value="TPR-like"/>
    <property type="match status" value="1"/>
</dbReference>
<dbReference type="GO" id="GO:0006396">
    <property type="term" value="P:RNA processing"/>
    <property type="evidence" value="ECO:0007669"/>
    <property type="project" value="InterPro"/>
</dbReference>
<accession>N6U2U0</accession>
<evidence type="ECO:0000313" key="2">
    <source>
        <dbReference type="EMBL" id="ENN74931.1"/>
    </source>
</evidence>
<dbReference type="PROSITE" id="PS50005">
    <property type="entry name" value="TPR"/>
    <property type="match status" value="1"/>
</dbReference>
<dbReference type="GO" id="GO:0001522">
    <property type="term" value="P:pseudouridine synthesis"/>
    <property type="evidence" value="ECO:0007669"/>
    <property type="project" value="InterPro"/>
</dbReference>
<dbReference type="AlphaFoldDB" id="N6U2U0"/>
<reference evidence="2" key="1">
    <citation type="journal article" date="2013" name="Genome Biol.">
        <title>Draft genome of the mountain pine beetle, Dendroctonus ponderosae Hopkins, a major forest pest.</title>
        <authorList>
            <person name="Keeling C.I."/>
            <person name="Yuen M.M."/>
            <person name="Liao N.Y."/>
            <person name="Docking T.R."/>
            <person name="Chan S.K."/>
            <person name="Taylor G.A."/>
            <person name="Palmquist D.L."/>
            <person name="Jackman S.D."/>
            <person name="Nguyen A."/>
            <person name="Li M."/>
            <person name="Henderson H."/>
            <person name="Janes J.K."/>
            <person name="Zhao Y."/>
            <person name="Pandoh P."/>
            <person name="Moore R."/>
            <person name="Sperling F.A."/>
            <person name="Huber D.P."/>
            <person name="Birol I."/>
            <person name="Jones S.J."/>
            <person name="Bohlmann J."/>
        </authorList>
    </citation>
    <scope>NUCLEOTIDE SEQUENCE</scope>
</reference>
<dbReference type="Gene3D" id="1.25.40.10">
    <property type="entry name" value="Tetratricopeptide repeat domain"/>
    <property type="match status" value="1"/>
</dbReference>
<gene>
    <name evidence="2" type="ORF">YQE_08509</name>
</gene>
<dbReference type="InterPro" id="IPR002501">
    <property type="entry name" value="PsdUridine_synth_N"/>
</dbReference>
<dbReference type="InterPro" id="IPR020103">
    <property type="entry name" value="PsdUridine_synth_cat_dom_sf"/>
</dbReference>
<dbReference type="InterPro" id="IPR039048">
    <property type="entry name" value="Trub2"/>
</dbReference>
<dbReference type="GO" id="GO:0003723">
    <property type="term" value="F:RNA binding"/>
    <property type="evidence" value="ECO:0007669"/>
    <property type="project" value="InterPro"/>
</dbReference>
<dbReference type="Pfam" id="PF01509">
    <property type="entry name" value="TruB_N"/>
    <property type="match status" value="1"/>
</dbReference>
<organism evidence="2">
    <name type="scientific">Dendroctonus ponderosae</name>
    <name type="common">Mountain pine beetle</name>
    <dbReference type="NCBI Taxonomy" id="77166"/>
    <lineage>
        <taxon>Eukaryota</taxon>
        <taxon>Metazoa</taxon>
        <taxon>Ecdysozoa</taxon>
        <taxon>Arthropoda</taxon>
        <taxon>Hexapoda</taxon>
        <taxon>Insecta</taxon>
        <taxon>Pterygota</taxon>
        <taxon>Neoptera</taxon>
        <taxon>Endopterygota</taxon>
        <taxon>Coleoptera</taxon>
        <taxon>Polyphaga</taxon>
        <taxon>Cucujiformia</taxon>
        <taxon>Curculionidae</taxon>
        <taxon>Scolytinae</taxon>
        <taxon>Dendroctonus</taxon>
    </lineage>
</organism>
<dbReference type="PANTHER" id="PTHR13195:SF0">
    <property type="entry name" value="PSEUDOURIDYLATE SYNTHASE TRUB2, MITOCHONDRIAL"/>
    <property type="match status" value="1"/>
</dbReference>
<protein>
    <submittedName>
        <fullName evidence="2">Uncharacterized protein</fullName>
    </submittedName>
</protein>
<evidence type="ECO:0000256" key="1">
    <source>
        <dbReference type="ARBA" id="ARBA00008999"/>
    </source>
</evidence>
<sequence length="572" mass="64404">MLLPKAPPIWGALNGLICVYKPAEMSVRKLRNILISKISKEMNELEVRPPAGYVAIEGKPTEKLTVSLRPNFADHPLVVGPRYQERDLAVSWSNHLGYYTSGVLLFGIKSGTREAKFIRENLPTRAYRVKGVLGLMTDNCFRTGKIMMKSTWKHVRRHNVDGFLSAMQASHQRKMFELCGVDMESQAAYDLAKQGLIRPANAKIPIIYGIKCVEFEGPHFTLEIQCVNEYEDYMTHIINEIGLKLRSVAHCTDIQCIRHSRFTLKDALLIKHWTLAGILDNMKMCADVIKESGDLVHQKSATLPAKMASKPSVGIPASEEIVDEITKDLENTLEINKDCTNPLDAEQKPETNCIPEDFESSDVEAAAASLPDDYVDEDKLKELELTLSDEEKVEQHKKALNFKAEGNEEFKQERYVESIVLYTSGLRICPLELHSDRSVLYANRAAAKAKLDRKLSAIEDCTKAIDLNNAYLKAYLRRAKLYEEADKLEESLADYNKIIELDPGNRDANEAKVRLPPIINEKNEKLKEEMLGKLKDLGNIVLRPFGLSTDNFKLTQDPNTGGYSVNFSQGGK</sequence>